<dbReference type="Proteomes" id="UP000013827">
    <property type="component" value="Unassembled WGS sequence"/>
</dbReference>
<evidence type="ECO:0000313" key="3">
    <source>
        <dbReference type="Proteomes" id="UP000013827"/>
    </source>
</evidence>
<evidence type="ECO:0008006" key="4">
    <source>
        <dbReference type="Google" id="ProtNLM"/>
    </source>
</evidence>
<proteinExistence type="predicted"/>
<dbReference type="eggNOG" id="ENOG502SST1">
    <property type="taxonomic scope" value="Eukaryota"/>
</dbReference>
<dbReference type="GO" id="GO:0008146">
    <property type="term" value="F:sulfotransferase activity"/>
    <property type="evidence" value="ECO:0007669"/>
    <property type="project" value="InterPro"/>
</dbReference>
<evidence type="ECO:0000256" key="1">
    <source>
        <dbReference type="SAM" id="SignalP"/>
    </source>
</evidence>
<dbReference type="Pfam" id="PF03567">
    <property type="entry name" value="Sulfotransfer_2"/>
    <property type="match status" value="1"/>
</dbReference>
<keyword evidence="1" id="KW-0732">Signal</keyword>
<protein>
    <recommendedName>
        <fullName evidence="4">Sulfotransferase domain-containing protein</fullName>
    </recommendedName>
</protein>
<dbReference type="RefSeq" id="XP_005756154.1">
    <property type="nucleotide sequence ID" value="XM_005756097.1"/>
</dbReference>
<dbReference type="InterPro" id="IPR005331">
    <property type="entry name" value="Sulfotransferase"/>
</dbReference>
<reference evidence="3" key="1">
    <citation type="journal article" date="2013" name="Nature">
        <title>Pan genome of the phytoplankton Emiliania underpins its global distribution.</title>
        <authorList>
            <person name="Read B.A."/>
            <person name="Kegel J."/>
            <person name="Klute M.J."/>
            <person name="Kuo A."/>
            <person name="Lefebvre S.C."/>
            <person name="Maumus F."/>
            <person name="Mayer C."/>
            <person name="Miller J."/>
            <person name="Monier A."/>
            <person name="Salamov A."/>
            <person name="Young J."/>
            <person name="Aguilar M."/>
            <person name="Claverie J.M."/>
            <person name="Frickenhaus S."/>
            <person name="Gonzalez K."/>
            <person name="Herman E.K."/>
            <person name="Lin Y.C."/>
            <person name="Napier J."/>
            <person name="Ogata H."/>
            <person name="Sarno A.F."/>
            <person name="Shmutz J."/>
            <person name="Schroeder D."/>
            <person name="de Vargas C."/>
            <person name="Verret F."/>
            <person name="von Dassow P."/>
            <person name="Valentin K."/>
            <person name="Van de Peer Y."/>
            <person name="Wheeler G."/>
            <person name="Dacks J.B."/>
            <person name="Delwiche C.F."/>
            <person name="Dyhrman S.T."/>
            <person name="Glockner G."/>
            <person name="John U."/>
            <person name="Richards T."/>
            <person name="Worden A.Z."/>
            <person name="Zhang X."/>
            <person name="Grigoriev I.V."/>
            <person name="Allen A.E."/>
            <person name="Bidle K."/>
            <person name="Borodovsky M."/>
            <person name="Bowler C."/>
            <person name="Brownlee C."/>
            <person name="Cock J.M."/>
            <person name="Elias M."/>
            <person name="Gladyshev V.N."/>
            <person name="Groth M."/>
            <person name="Guda C."/>
            <person name="Hadaegh A."/>
            <person name="Iglesias-Rodriguez M.D."/>
            <person name="Jenkins J."/>
            <person name="Jones B.M."/>
            <person name="Lawson T."/>
            <person name="Leese F."/>
            <person name="Lindquist E."/>
            <person name="Lobanov A."/>
            <person name="Lomsadze A."/>
            <person name="Malik S.B."/>
            <person name="Marsh M.E."/>
            <person name="Mackinder L."/>
            <person name="Mock T."/>
            <person name="Mueller-Roeber B."/>
            <person name="Pagarete A."/>
            <person name="Parker M."/>
            <person name="Probert I."/>
            <person name="Quesneville H."/>
            <person name="Raines C."/>
            <person name="Rensing S.A."/>
            <person name="Riano-Pachon D.M."/>
            <person name="Richier S."/>
            <person name="Rokitta S."/>
            <person name="Shiraiwa Y."/>
            <person name="Soanes D.M."/>
            <person name="van der Giezen M."/>
            <person name="Wahlund T.M."/>
            <person name="Williams B."/>
            <person name="Wilson W."/>
            <person name="Wolfe G."/>
            <person name="Wurch L.L."/>
        </authorList>
    </citation>
    <scope>NUCLEOTIDE SEQUENCE</scope>
</reference>
<dbReference type="EnsemblProtists" id="EOD03725">
    <property type="protein sequence ID" value="EOD03725"/>
    <property type="gene ID" value="EMIHUDRAFT_221872"/>
</dbReference>
<name>A0A0D3HXJ0_EMIH1</name>
<organism evidence="2 3">
    <name type="scientific">Emiliania huxleyi (strain CCMP1516)</name>
    <dbReference type="NCBI Taxonomy" id="280463"/>
    <lineage>
        <taxon>Eukaryota</taxon>
        <taxon>Haptista</taxon>
        <taxon>Haptophyta</taxon>
        <taxon>Prymnesiophyceae</taxon>
        <taxon>Isochrysidales</taxon>
        <taxon>Noelaerhabdaceae</taxon>
        <taxon>Emiliania</taxon>
    </lineage>
</organism>
<evidence type="ECO:0000313" key="2">
    <source>
        <dbReference type="EnsemblProtists" id="EOD03725"/>
    </source>
</evidence>
<dbReference type="OMA" id="CIRIVAD"/>
<reference evidence="2" key="2">
    <citation type="submission" date="2024-10" db="UniProtKB">
        <authorList>
            <consortium name="EnsemblProtists"/>
        </authorList>
    </citation>
    <scope>IDENTIFICATION</scope>
</reference>
<sequence length="377" mass="41482">MLLLLLTCLPAASLHTDRAAATLVHWRAIVEHAYDTVYRPLRAECTANMSAEACLIAMHDTSADGLYPWWVRTMLRDALKPATGLHGAWHSLGTIRPAPTALCTIEKVSTSQWRKFMCLLHGGSDGMGGGCSSGCGGCSPVLEHELRRSNSVRPDQLRAHGGDQSFRVLHDRKDWLTVVFLRDPVERFVSGYLDKCRPTIARGERHCEPLGLYINGTHSEFMRLLPHARMQLGSYVDTFPLTWNLHFFPQSLYCDDLGRNAHKYTFRGALNASLADQVGALGRLIDARALAATPGSAPKHVGQGAAAASFKTDNDSGEHKTDAAARLAGLVATESAARRLLEYYAIDYVELGLELPSFLVKLPLPALSRSERRLLRL</sequence>
<dbReference type="PaxDb" id="2903-EOD03725"/>
<dbReference type="KEGG" id="ehx:EMIHUDRAFT_221872"/>
<feature type="chain" id="PRO_5044290836" description="Sulfotransferase domain-containing protein" evidence="1">
    <location>
        <begin position="22"/>
        <end position="377"/>
    </location>
</feature>
<dbReference type="GeneID" id="17249845"/>
<dbReference type="AlphaFoldDB" id="A0A0D3HXJ0"/>
<dbReference type="GO" id="GO:0016020">
    <property type="term" value="C:membrane"/>
    <property type="evidence" value="ECO:0007669"/>
    <property type="project" value="InterPro"/>
</dbReference>
<feature type="signal peptide" evidence="1">
    <location>
        <begin position="1"/>
        <end position="21"/>
    </location>
</feature>
<accession>A0A0D3HXJ0</accession>
<keyword evidence="3" id="KW-1185">Reference proteome</keyword>
<dbReference type="HOGENOM" id="CLU_734537_0_0_1"/>